<keyword evidence="2" id="KW-1185">Reference proteome</keyword>
<dbReference type="AlphaFoldDB" id="A0A7X0HNA0"/>
<organism evidence="1 2">
    <name type="scientific">Bacillus benzoevorans</name>
    <dbReference type="NCBI Taxonomy" id="1456"/>
    <lineage>
        <taxon>Bacteria</taxon>
        <taxon>Bacillati</taxon>
        <taxon>Bacillota</taxon>
        <taxon>Bacilli</taxon>
        <taxon>Bacillales</taxon>
        <taxon>Bacillaceae</taxon>
        <taxon>Bacillus</taxon>
    </lineage>
</organism>
<name>A0A7X0HNA0_9BACI</name>
<dbReference type="EMBL" id="JACHGK010000001">
    <property type="protein sequence ID" value="MBB6443914.1"/>
    <property type="molecule type" value="Genomic_DNA"/>
</dbReference>
<proteinExistence type="predicted"/>
<dbReference type="Proteomes" id="UP000531594">
    <property type="component" value="Unassembled WGS sequence"/>
</dbReference>
<reference evidence="1 2" key="1">
    <citation type="submission" date="2020-08" db="EMBL/GenBank/DDBJ databases">
        <title>Genomic Encyclopedia of Type Strains, Phase IV (KMG-IV): sequencing the most valuable type-strain genomes for metagenomic binning, comparative biology and taxonomic classification.</title>
        <authorList>
            <person name="Goeker M."/>
        </authorList>
    </citation>
    <scope>NUCLEOTIDE SEQUENCE [LARGE SCALE GENOMIC DNA]</scope>
    <source>
        <strain evidence="1 2">DSM 5391</strain>
    </source>
</reference>
<evidence type="ECO:0000313" key="2">
    <source>
        <dbReference type="Proteomes" id="UP000531594"/>
    </source>
</evidence>
<dbReference type="RefSeq" id="WP_184522428.1">
    <property type="nucleotide sequence ID" value="NZ_JACHGK010000001.1"/>
</dbReference>
<gene>
    <name evidence="1" type="ORF">HNR53_000502</name>
</gene>
<protein>
    <submittedName>
        <fullName evidence="1">Uncharacterized protein</fullName>
    </submittedName>
</protein>
<accession>A0A7X0HNA0</accession>
<evidence type="ECO:0000313" key="1">
    <source>
        <dbReference type="EMBL" id="MBB6443914.1"/>
    </source>
</evidence>
<comment type="caution">
    <text evidence="1">The sequence shown here is derived from an EMBL/GenBank/DDBJ whole genome shotgun (WGS) entry which is preliminary data.</text>
</comment>
<sequence length="150" mass="18404">MNYLSILEYRLNDETKNYPAIYQYMDLNKTEIYCRRRCDYFIKEGIIYRKTSSLMEDNRFVIYVEEDTEEELFYHAPIYKQITLEIRFQHEEDSPLLYTYDLNSHEEAFDFIGNEFLQIGRNEYEVTAAEIDEDRSTYVLYVKETEYKFE</sequence>